<evidence type="ECO:0000256" key="3">
    <source>
        <dbReference type="ARBA" id="ARBA00022741"/>
    </source>
</evidence>
<dbReference type="NCBIfam" id="TIGR01217">
    <property type="entry name" value="ac_ac_CoA_syn"/>
    <property type="match status" value="1"/>
</dbReference>
<dbReference type="Gene3D" id="3.40.50.12780">
    <property type="entry name" value="N-terminal domain of ligase-like"/>
    <property type="match status" value="1"/>
</dbReference>
<reference evidence="8 9" key="1">
    <citation type="submission" date="2023-07" db="EMBL/GenBank/DDBJ databases">
        <title>Sorghum-associated microbial communities from plants grown in Nebraska, USA.</title>
        <authorList>
            <person name="Schachtman D."/>
        </authorList>
    </citation>
    <scope>NUCLEOTIDE SEQUENCE [LARGE SCALE GENOMIC DNA]</scope>
    <source>
        <strain evidence="8 9">BE248</strain>
    </source>
</reference>
<feature type="domain" description="Acetyl-coenzyme A synthetase N-terminal" evidence="7">
    <location>
        <begin position="24"/>
        <end position="76"/>
    </location>
</feature>
<accession>A0ABU1UMI3</accession>
<dbReference type="EMBL" id="JAVDWH010000001">
    <property type="protein sequence ID" value="MDR7086359.1"/>
    <property type="molecule type" value="Genomic_DNA"/>
</dbReference>
<name>A0ABU1UMI3_9ACTN</name>
<feature type="domain" description="AMP-dependent synthetase/ligase" evidence="5">
    <location>
        <begin position="80"/>
        <end position="452"/>
    </location>
</feature>
<evidence type="ECO:0000259" key="5">
    <source>
        <dbReference type="Pfam" id="PF00501"/>
    </source>
</evidence>
<gene>
    <name evidence="8" type="ORF">J2X11_001198</name>
</gene>
<dbReference type="InterPro" id="IPR042099">
    <property type="entry name" value="ANL_N_sf"/>
</dbReference>
<dbReference type="InterPro" id="IPR020845">
    <property type="entry name" value="AMP-binding_CS"/>
</dbReference>
<dbReference type="InterPro" id="IPR025110">
    <property type="entry name" value="AMP-bd_C"/>
</dbReference>
<evidence type="ECO:0000256" key="1">
    <source>
        <dbReference type="ARBA" id="ARBA00006432"/>
    </source>
</evidence>
<feature type="domain" description="AMP-binding enzyme C-terminal" evidence="6">
    <location>
        <begin position="519"/>
        <end position="593"/>
    </location>
</feature>
<protein>
    <submittedName>
        <fullName evidence="8">Acetoacetyl-CoA synthetase</fullName>
        <ecNumber evidence="8">6.2.1.16</ecNumber>
    </submittedName>
</protein>
<dbReference type="InterPro" id="IPR032387">
    <property type="entry name" value="ACAS_N"/>
</dbReference>
<dbReference type="Gene3D" id="3.30.300.30">
    <property type="match status" value="1"/>
</dbReference>
<dbReference type="GO" id="GO:0030729">
    <property type="term" value="F:acetoacetate-CoA ligase activity"/>
    <property type="evidence" value="ECO:0007669"/>
    <property type="project" value="UniProtKB-EC"/>
</dbReference>
<keyword evidence="2 8" id="KW-0436">Ligase</keyword>
<comment type="similarity">
    <text evidence="1">Belongs to the ATP-dependent AMP-binding enzyme family.</text>
</comment>
<dbReference type="PROSITE" id="PS00455">
    <property type="entry name" value="AMP_BINDING"/>
    <property type="match status" value="1"/>
</dbReference>
<dbReference type="Proteomes" id="UP001257739">
    <property type="component" value="Unassembled WGS sequence"/>
</dbReference>
<comment type="caution">
    <text evidence="8">The sequence shown here is derived from an EMBL/GenBank/DDBJ whole genome shotgun (WGS) entry which is preliminary data.</text>
</comment>
<evidence type="ECO:0000259" key="6">
    <source>
        <dbReference type="Pfam" id="PF13193"/>
    </source>
</evidence>
<keyword evidence="3" id="KW-0547">Nucleotide-binding</keyword>
<keyword evidence="4" id="KW-0067">ATP-binding</keyword>
<sequence>MVQFARWLEAEGKAYFLDPTDFGELQAWSAANPGDFWGAVAAFFNVAFETPPTVSLGDESMPGAEWFPGSTLNIAEHFLRRDDEATAIVLVRDDGTRESITFRELRRQVGVVAAGLADLGVGTGHRVVAYLPSSIEGVVAFLATASVGATWAQTAMDYAAPAAADRLAQLEPTVFIVGTGHTFKGQVIDRREEAAALRALLPTARHVITVPTAGLEPAMADTSTWADLVSGPRSMEPVPVSFDHPLWVLFSSGTTGKPKGIVHGHGGALLEQLVLAGLHVGLRDDDVFFWFTSPNWMMWNAQVGGLLVGSTIVLYDGSPAVPTSDALWRVAAELQVTVFGASPGYLQLCEREGVDPGKEVDLSRIRTVGITGSVLPPSGNRWVREHISPDIQVASLSGGTDIVGIFVASAPTTPVYDGEISAIALGVSLQVWDDDGKPVEPGVAGEMVITRPMPSMPVSFWNDPDRSAYEGAYFETFPGVWRHGDSITVTERGTVVIHGRSDSTLNRQGVRLGSAEIYAAAESLPDVLDSLVVGVEQPDGGYWMPMFVVAAEGSDLEGLPDRIKARIREQTSPRHVPDEIIIAPALPHTRTGKKLEVPVKRLLLGGDSAKVLSAGAVDDLTALNWIIDFVEQRA</sequence>
<dbReference type="Pfam" id="PF13193">
    <property type="entry name" value="AMP-binding_C"/>
    <property type="match status" value="1"/>
</dbReference>
<dbReference type="Pfam" id="PF16177">
    <property type="entry name" value="ACAS_N"/>
    <property type="match status" value="1"/>
</dbReference>
<keyword evidence="9" id="KW-1185">Reference proteome</keyword>
<evidence type="ECO:0000313" key="8">
    <source>
        <dbReference type="EMBL" id="MDR7086359.1"/>
    </source>
</evidence>
<dbReference type="Pfam" id="PF00501">
    <property type="entry name" value="AMP-binding"/>
    <property type="match status" value="1"/>
</dbReference>
<dbReference type="InterPro" id="IPR000873">
    <property type="entry name" value="AMP-dep_synth/lig_dom"/>
</dbReference>
<organism evidence="8 9">
    <name type="scientific">Aeromicrobium panaciterrae</name>
    <dbReference type="NCBI Taxonomy" id="363861"/>
    <lineage>
        <taxon>Bacteria</taxon>
        <taxon>Bacillati</taxon>
        <taxon>Actinomycetota</taxon>
        <taxon>Actinomycetes</taxon>
        <taxon>Propionibacteriales</taxon>
        <taxon>Nocardioidaceae</taxon>
        <taxon>Aeromicrobium</taxon>
    </lineage>
</organism>
<dbReference type="InterPro" id="IPR045851">
    <property type="entry name" value="AMP-bd_C_sf"/>
</dbReference>
<evidence type="ECO:0000256" key="4">
    <source>
        <dbReference type="ARBA" id="ARBA00022840"/>
    </source>
</evidence>
<evidence type="ECO:0000313" key="9">
    <source>
        <dbReference type="Proteomes" id="UP001257739"/>
    </source>
</evidence>
<dbReference type="InterPro" id="IPR005914">
    <property type="entry name" value="Acac_CoA_synth"/>
</dbReference>
<evidence type="ECO:0000259" key="7">
    <source>
        <dbReference type="Pfam" id="PF16177"/>
    </source>
</evidence>
<dbReference type="PANTHER" id="PTHR42921:SF1">
    <property type="entry name" value="ACETOACETYL-COA SYNTHETASE"/>
    <property type="match status" value="1"/>
</dbReference>
<dbReference type="PANTHER" id="PTHR42921">
    <property type="entry name" value="ACETOACETYL-COA SYNTHETASE"/>
    <property type="match status" value="1"/>
</dbReference>
<proteinExistence type="inferred from homology"/>
<evidence type="ECO:0000256" key="2">
    <source>
        <dbReference type="ARBA" id="ARBA00022598"/>
    </source>
</evidence>
<dbReference type="NCBIfam" id="NF002937">
    <property type="entry name" value="PRK03584.1"/>
    <property type="match status" value="1"/>
</dbReference>
<dbReference type="SUPFAM" id="SSF56801">
    <property type="entry name" value="Acetyl-CoA synthetase-like"/>
    <property type="match status" value="1"/>
</dbReference>
<dbReference type="EC" id="6.2.1.16" evidence="8"/>